<protein>
    <submittedName>
        <fullName evidence="2">Putative membrane protein</fullName>
    </submittedName>
</protein>
<evidence type="ECO:0000313" key="2">
    <source>
        <dbReference type="EMBL" id="KFN08929.1"/>
    </source>
</evidence>
<sequence>MSSGYTKPSLGLIKRIGYAASVVTVGLWAVLLWFNPYFNGLDRISFLITFIMLVLPAVLFSMGLVLSRSLILLISFIWSFPYSMYMLLTPSIFKLFGVTCFIYLLCFVLFRVNKIKY</sequence>
<evidence type="ECO:0000313" key="3">
    <source>
        <dbReference type="Proteomes" id="UP000029278"/>
    </source>
</evidence>
<keyword evidence="1" id="KW-0472">Membrane</keyword>
<dbReference type="EMBL" id="JMQA01000025">
    <property type="protein sequence ID" value="KFN08929.1"/>
    <property type="molecule type" value="Genomic_DNA"/>
</dbReference>
<feature type="transmembrane region" description="Helical" evidence="1">
    <location>
        <begin position="91"/>
        <end position="110"/>
    </location>
</feature>
<gene>
    <name evidence="2" type="ORF">DJ90_5109</name>
</gene>
<accession>A0A090ZCB5</accession>
<name>A0A090ZCB5_PAEMA</name>
<feature type="transmembrane region" description="Helical" evidence="1">
    <location>
        <begin position="16"/>
        <end position="34"/>
    </location>
</feature>
<dbReference type="STRING" id="44252.DJ90_5109"/>
<dbReference type="Proteomes" id="UP000029278">
    <property type="component" value="Unassembled WGS sequence"/>
</dbReference>
<reference evidence="2 3" key="1">
    <citation type="submission" date="2014-04" db="EMBL/GenBank/DDBJ databases">
        <authorList>
            <person name="Bishop-Lilly K.A."/>
            <person name="Broomall S.M."/>
            <person name="Chain P.S."/>
            <person name="Chertkov O."/>
            <person name="Coyne S.R."/>
            <person name="Daligault H.E."/>
            <person name="Davenport K.W."/>
            <person name="Erkkila T."/>
            <person name="Frey K.G."/>
            <person name="Gibbons H.S."/>
            <person name="Gu W."/>
            <person name="Jaissle J."/>
            <person name="Johnson S.L."/>
            <person name="Koroleva G.I."/>
            <person name="Ladner J.T."/>
            <person name="Lo C.-C."/>
            <person name="Minogue T.D."/>
            <person name="Munk C."/>
            <person name="Palacios G.F."/>
            <person name="Redden C.L."/>
            <person name="Rosenzweig C.N."/>
            <person name="Scholz M.B."/>
            <person name="Teshima H."/>
            <person name="Xu Y."/>
        </authorList>
    </citation>
    <scope>NUCLEOTIDE SEQUENCE [LARGE SCALE GENOMIC DNA]</scope>
    <source>
        <strain evidence="2 3">8244</strain>
    </source>
</reference>
<organism evidence="2 3">
    <name type="scientific">Paenibacillus macerans</name>
    <name type="common">Bacillus macerans</name>
    <dbReference type="NCBI Taxonomy" id="44252"/>
    <lineage>
        <taxon>Bacteria</taxon>
        <taxon>Bacillati</taxon>
        <taxon>Bacillota</taxon>
        <taxon>Bacilli</taxon>
        <taxon>Bacillales</taxon>
        <taxon>Paenibacillaceae</taxon>
        <taxon>Paenibacillus</taxon>
    </lineage>
</organism>
<dbReference type="PATRIC" id="fig|44252.3.peg.2721"/>
<keyword evidence="1" id="KW-1133">Transmembrane helix</keyword>
<evidence type="ECO:0000256" key="1">
    <source>
        <dbReference type="SAM" id="Phobius"/>
    </source>
</evidence>
<feature type="transmembrane region" description="Helical" evidence="1">
    <location>
        <begin position="46"/>
        <end position="79"/>
    </location>
</feature>
<keyword evidence="1" id="KW-0812">Transmembrane</keyword>
<dbReference type="AlphaFoldDB" id="A0A090ZCB5"/>
<dbReference type="HOGENOM" id="CLU_2168474_0_0_9"/>
<comment type="caution">
    <text evidence="2">The sequence shown here is derived from an EMBL/GenBank/DDBJ whole genome shotgun (WGS) entry which is preliminary data.</text>
</comment>
<proteinExistence type="predicted"/>
<keyword evidence="3" id="KW-1185">Reference proteome</keyword>